<keyword evidence="8" id="KW-0067">ATP-binding</keyword>
<dbReference type="Proteomes" id="UP000289708">
    <property type="component" value="Unassembled WGS sequence"/>
</dbReference>
<dbReference type="PANTHER" id="PTHR33540:SF2">
    <property type="entry name" value="TRNA THREONYLCARBAMOYLADENOSINE BIOSYNTHESIS PROTEIN TSAE"/>
    <property type="match status" value="1"/>
</dbReference>
<evidence type="ECO:0000256" key="5">
    <source>
        <dbReference type="ARBA" id="ARBA00022694"/>
    </source>
</evidence>
<evidence type="ECO:0000256" key="2">
    <source>
        <dbReference type="ARBA" id="ARBA00007599"/>
    </source>
</evidence>
<accession>A0A4Q0MGY5</accession>
<comment type="caution">
    <text evidence="11">The sequence shown here is derived from an EMBL/GenBank/DDBJ whole genome shotgun (WGS) entry which is preliminary data.</text>
</comment>
<keyword evidence="11" id="KW-0808">Transferase</keyword>
<dbReference type="GO" id="GO:0005524">
    <property type="term" value="F:ATP binding"/>
    <property type="evidence" value="ECO:0007669"/>
    <property type="project" value="UniProtKB-KW"/>
</dbReference>
<dbReference type="GO" id="GO:0016740">
    <property type="term" value="F:transferase activity"/>
    <property type="evidence" value="ECO:0007669"/>
    <property type="project" value="UniProtKB-KW"/>
</dbReference>
<evidence type="ECO:0000256" key="7">
    <source>
        <dbReference type="ARBA" id="ARBA00022741"/>
    </source>
</evidence>
<proteinExistence type="inferred from homology"/>
<dbReference type="GO" id="GO:0002949">
    <property type="term" value="P:tRNA threonylcarbamoyladenosine modification"/>
    <property type="evidence" value="ECO:0007669"/>
    <property type="project" value="InterPro"/>
</dbReference>
<keyword evidence="7" id="KW-0547">Nucleotide-binding</keyword>
<evidence type="ECO:0000256" key="6">
    <source>
        <dbReference type="ARBA" id="ARBA00022723"/>
    </source>
</evidence>
<gene>
    <name evidence="11" type="primary">tsaE</name>
    <name evidence="11" type="ORF">EK403_14225</name>
</gene>
<evidence type="ECO:0000256" key="1">
    <source>
        <dbReference type="ARBA" id="ARBA00004496"/>
    </source>
</evidence>
<evidence type="ECO:0000256" key="4">
    <source>
        <dbReference type="ARBA" id="ARBA00022490"/>
    </source>
</evidence>
<keyword evidence="6" id="KW-0479">Metal-binding</keyword>
<dbReference type="GO" id="GO:0046872">
    <property type="term" value="F:metal ion binding"/>
    <property type="evidence" value="ECO:0007669"/>
    <property type="project" value="UniProtKB-KW"/>
</dbReference>
<dbReference type="NCBIfam" id="TIGR00150">
    <property type="entry name" value="T6A_YjeE"/>
    <property type="match status" value="1"/>
</dbReference>
<evidence type="ECO:0000313" key="11">
    <source>
        <dbReference type="EMBL" id="RXF72738.1"/>
    </source>
</evidence>
<dbReference type="AlphaFoldDB" id="A0A4Q0MGY5"/>
<dbReference type="RefSeq" id="WP_128778161.1">
    <property type="nucleotide sequence ID" value="NZ_RYFI01000013.1"/>
</dbReference>
<comment type="similarity">
    <text evidence="2">Belongs to the TsaE family.</text>
</comment>
<dbReference type="InterPro" id="IPR003442">
    <property type="entry name" value="T6A_TsaE"/>
</dbReference>
<evidence type="ECO:0000256" key="8">
    <source>
        <dbReference type="ARBA" id="ARBA00022840"/>
    </source>
</evidence>
<comment type="subcellular location">
    <subcellularLocation>
        <location evidence="1">Cytoplasm</location>
    </subcellularLocation>
</comment>
<reference evidence="11 12" key="1">
    <citation type="submission" date="2018-12" db="EMBL/GenBank/DDBJ databases">
        <title>bacterium Hansschlegelia zhihuaiae S113.</title>
        <authorList>
            <person name="He J."/>
        </authorList>
    </citation>
    <scope>NUCLEOTIDE SEQUENCE [LARGE SCALE GENOMIC DNA]</scope>
    <source>
        <strain evidence="11 12">S 113</strain>
    </source>
</reference>
<dbReference type="GO" id="GO:0005737">
    <property type="term" value="C:cytoplasm"/>
    <property type="evidence" value="ECO:0007669"/>
    <property type="project" value="UniProtKB-SubCell"/>
</dbReference>
<keyword evidence="4" id="KW-0963">Cytoplasm</keyword>
<keyword evidence="5" id="KW-0819">tRNA processing</keyword>
<keyword evidence="9" id="KW-0460">Magnesium</keyword>
<dbReference type="Pfam" id="PF02367">
    <property type="entry name" value="TsaE"/>
    <property type="match status" value="1"/>
</dbReference>
<organism evidence="11 12">
    <name type="scientific">Hansschlegelia zhihuaiae</name>
    <dbReference type="NCBI Taxonomy" id="405005"/>
    <lineage>
        <taxon>Bacteria</taxon>
        <taxon>Pseudomonadati</taxon>
        <taxon>Pseudomonadota</taxon>
        <taxon>Alphaproteobacteria</taxon>
        <taxon>Hyphomicrobiales</taxon>
        <taxon>Methylopilaceae</taxon>
        <taxon>Hansschlegelia</taxon>
    </lineage>
</organism>
<dbReference type="SUPFAM" id="SSF52540">
    <property type="entry name" value="P-loop containing nucleoside triphosphate hydrolases"/>
    <property type="match status" value="1"/>
</dbReference>
<evidence type="ECO:0000256" key="3">
    <source>
        <dbReference type="ARBA" id="ARBA00019010"/>
    </source>
</evidence>
<evidence type="ECO:0000256" key="10">
    <source>
        <dbReference type="ARBA" id="ARBA00032441"/>
    </source>
</evidence>
<dbReference type="EMBL" id="RYFI01000013">
    <property type="protein sequence ID" value="RXF72738.1"/>
    <property type="molecule type" value="Genomic_DNA"/>
</dbReference>
<evidence type="ECO:0000313" key="12">
    <source>
        <dbReference type="Proteomes" id="UP000289708"/>
    </source>
</evidence>
<dbReference type="PANTHER" id="PTHR33540">
    <property type="entry name" value="TRNA THREONYLCARBAMOYLADENOSINE BIOSYNTHESIS PROTEIN TSAE"/>
    <property type="match status" value="1"/>
</dbReference>
<evidence type="ECO:0000256" key="9">
    <source>
        <dbReference type="ARBA" id="ARBA00022842"/>
    </source>
</evidence>
<feature type="non-terminal residue" evidence="11">
    <location>
        <position position="126"/>
    </location>
</feature>
<dbReference type="InterPro" id="IPR027417">
    <property type="entry name" value="P-loop_NTPase"/>
</dbReference>
<protein>
    <recommendedName>
        <fullName evidence="3">tRNA threonylcarbamoyladenosine biosynthesis protein TsaE</fullName>
    </recommendedName>
    <alternativeName>
        <fullName evidence="10">t(6)A37 threonylcarbamoyladenosine biosynthesis protein TsaE</fullName>
    </alternativeName>
</protein>
<dbReference type="Gene3D" id="3.40.50.300">
    <property type="entry name" value="P-loop containing nucleotide triphosphate hydrolases"/>
    <property type="match status" value="1"/>
</dbReference>
<name>A0A4Q0MGY5_9HYPH</name>
<keyword evidence="12" id="KW-1185">Reference proteome</keyword>
<dbReference type="OrthoDB" id="9809275at2"/>
<sequence length="126" mass="12903">MKGPAAKVTTAPGAGAGGVAPVWEIALADEAATQALAATVARALKPGDLVTLGGDLGVGKTTFARALVRARAGDPELEAPSPTFTLLQTYDLPRGVIVHADLYRLTGPEELEELGWDEAGEDAIVL</sequence>